<feature type="compositionally biased region" description="Low complexity" evidence="4">
    <location>
        <begin position="596"/>
        <end position="613"/>
    </location>
</feature>
<dbReference type="Pfam" id="PF20241">
    <property type="entry name" value="DUF6598"/>
    <property type="match status" value="1"/>
</dbReference>
<accession>A0A5J9TU24</accession>
<evidence type="ECO:0000256" key="4">
    <source>
        <dbReference type="SAM" id="MobiDB-lite"/>
    </source>
</evidence>
<evidence type="ECO:0000313" key="8">
    <source>
        <dbReference type="Proteomes" id="UP000324897"/>
    </source>
</evidence>
<keyword evidence="5" id="KW-0732">Signal</keyword>
<evidence type="ECO:0000259" key="6">
    <source>
        <dbReference type="PROSITE" id="PS51767"/>
    </source>
</evidence>
<feature type="signal peptide" evidence="5">
    <location>
        <begin position="1"/>
        <end position="19"/>
    </location>
</feature>
<dbReference type="Gramene" id="TVU14318">
    <property type="protein sequence ID" value="TVU14318"/>
    <property type="gene ID" value="EJB05_37779"/>
</dbReference>
<evidence type="ECO:0000256" key="5">
    <source>
        <dbReference type="SAM" id="SignalP"/>
    </source>
</evidence>
<dbReference type="Gene3D" id="2.40.70.10">
    <property type="entry name" value="Acid Proteases"/>
    <property type="match status" value="2"/>
</dbReference>
<dbReference type="OrthoDB" id="660550at2759"/>
<dbReference type="InterPro" id="IPR021109">
    <property type="entry name" value="Peptidase_aspartic_dom_sf"/>
</dbReference>
<proteinExistence type="inferred from homology"/>
<comment type="caution">
    <text evidence="7">The sequence shown here is derived from an EMBL/GenBank/DDBJ whole genome shotgun (WGS) entry which is preliminary data.</text>
</comment>
<dbReference type="InterPro" id="IPR046533">
    <property type="entry name" value="DUF6598"/>
</dbReference>
<comment type="similarity">
    <text evidence="1">Belongs to the peptidase A1 family.</text>
</comment>
<keyword evidence="3" id="KW-0378">Hydrolase</keyword>
<evidence type="ECO:0000256" key="1">
    <source>
        <dbReference type="ARBA" id="ARBA00007447"/>
    </source>
</evidence>
<dbReference type="PROSITE" id="PS51767">
    <property type="entry name" value="PEPTIDASE_A1"/>
    <property type="match status" value="1"/>
</dbReference>
<feature type="compositionally biased region" description="Basic and acidic residues" evidence="4">
    <location>
        <begin position="430"/>
        <end position="440"/>
    </location>
</feature>
<dbReference type="EMBL" id="RWGY01000031">
    <property type="protein sequence ID" value="TVU14318.1"/>
    <property type="molecule type" value="Genomic_DNA"/>
</dbReference>
<feature type="domain" description="Peptidase A1" evidence="6">
    <location>
        <begin position="93"/>
        <end position="488"/>
    </location>
</feature>
<dbReference type="GO" id="GO:0005576">
    <property type="term" value="C:extracellular region"/>
    <property type="evidence" value="ECO:0007669"/>
    <property type="project" value="TreeGrafter"/>
</dbReference>
<dbReference type="AlphaFoldDB" id="A0A5J9TU24"/>
<feature type="region of interest" description="Disordered" evidence="4">
    <location>
        <begin position="429"/>
        <end position="455"/>
    </location>
</feature>
<feature type="compositionally biased region" description="Low complexity" evidence="4">
    <location>
        <begin position="652"/>
        <end position="667"/>
    </location>
</feature>
<reference evidence="7 8" key="1">
    <citation type="journal article" date="2019" name="Sci. Rep.">
        <title>A high-quality genome of Eragrostis curvula grass provides insights into Poaceae evolution and supports new strategies to enhance forage quality.</title>
        <authorList>
            <person name="Carballo J."/>
            <person name="Santos B.A.C.M."/>
            <person name="Zappacosta D."/>
            <person name="Garbus I."/>
            <person name="Selva J.P."/>
            <person name="Gallo C.A."/>
            <person name="Diaz A."/>
            <person name="Albertini E."/>
            <person name="Caccamo M."/>
            <person name="Echenique V."/>
        </authorList>
    </citation>
    <scope>NUCLEOTIDE SEQUENCE [LARGE SCALE GENOMIC DNA]</scope>
    <source>
        <strain evidence="8">cv. Victoria</strain>
        <tissue evidence="7">Leaf</tissue>
    </source>
</reference>
<keyword evidence="8" id="KW-1185">Reference proteome</keyword>
<dbReference type="FunFam" id="2.40.70.10:FF:000031">
    <property type="entry name" value="Aspartyl protease AED1"/>
    <property type="match status" value="1"/>
</dbReference>
<dbReference type="PANTHER" id="PTHR47967">
    <property type="entry name" value="OS07G0603500 PROTEIN-RELATED"/>
    <property type="match status" value="1"/>
</dbReference>
<dbReference type="GO" id="GO:0006508">
    <property type="term" value="P:proteolysis"/>
    <property type="evidence" value="ECO:0007669"/>
    <property type="project" value="UniProtKB-KW"/>
</dbReference>
<dbReference type="GO" id="GO:0008233">
    <property type="term" value="F:peptidase activity"/>
    <property type="evidence" value="ECO:0007669"/>
    <property type="project" value="UniProtKB-KW"/>
</dbReference>
<keyword evidence="2" id="KW-0645">Protease</keyword>
<feature type="chain" id="PRO_5023851790" description="Peptidase A1 domain-containing protein" evidence="5">
    <location>
        <begin position="20"/>
        <end position="947"/>
    </location>
</feature>
<dbReference type="InterPro" id="IPR032861">
    <property type="entry name" value="TAXi_N"/>
</dbReference>
<gene>
    <name evidence="7" type="ORF">EJB05_37779</name>
</gene>
<name>A0A5J9TU24_9POAL</name>
<dbReference type="PANTHER" id="PTHR47967:SF6">
    <property type="entry name" value="ASPARTYL PROTEASE 37"/>
    <property type="match status" value="1"/>
</dbReference>
<sequence>MSAILLLLFLALPVLPARCSSPPPPTPPPSWPFHLELARVDALPGANLTDHELLRRAVQRSLERAGSVVGAANADGGRKASVEAPLGAGGGEYLVKLGVGTPQHFVSAAIDTATDLVWMQCQPCVSCYRQFDPVFNPKLSSSFAVVPCGSDTCDQLDEHRCRDEEDDNACQYTYKYSGNAVTKGTLAMDKLAIAGNVFHAVVFGCSDSSVGGPPPQASGLVGLGRGPLSLVSQLSVRRFMYCLPPPLSRTAGRLVLGVDADAVRNATDRVAVTMSSNPRYPSYYYLNLDGLAVGDRTPRRLTTNRNATSKTAAAAAGAAPGAAGDRANAHGMIVDIASTITFLEASLYEELVDDLEEEIRLPRGMAFSRGIWNVATISRVKGSESGKSCRILPISTPQGRKHSVIIQGVNAEKTKNIDTKGTVSNIETDSTEKTKNDETRGTISEVIDEDERSDKDTCRTTAEVIDGNIRGRNTNITGCKEHQRRTIKDQTAKIIVSEDEEVSDDEKYFPFSNVLARSRHRDGSIYRGMDLWWKEEYHIANRNEMYLSPFPTAVHIDFRHHKLRLRPSPSRRGAIPPLSTAPPLPVAAPPSPPLLPVAAPLRAAPPLEQAGPEPEQKEEQEEAESVPPSPPLLLAAERLPSPSRRRPPLRSSPPRSASSPSATSPRSIVLLDIQKNGARLEAMMLSHPTGCSVRDGFCRQHYARRMLQIFSLELAEICLDMGLFELYGYIAVRDGLDPLLNYVVNISRDDPIIVEQGFLINMIGPKRGITLLAPILIEYDMRIKRGEQEEDDLQLIDGVTIMGTEGPWDQPYTMRIPGDCGVIGINLSRINYALEATIEVHISEVQSRFSLSLLGLTSGLDKEIWLFNGAITQSRSLKRSVVAVVRNSLLDLKFEVGTSSPTSDKYCCCFKAKTHGHDTQNIKTYFALISVKVTWSTLPSYFPRPRD</sequence>
<evidence type="ECO:0000313" key="7">
    <source>
        <dbReference type="EMBL" id="TVU14318.1"/>
    </source>
</evidence>
<dbReference type="SUPFAM" id="SSF50630">
    <property type="entry name" value="Acid proteases"/>
    <property type="match status" value="1"/>
</dbReference>
<evidence type="ECO:0000256" key="2">
    <source>
        <dbReference type="ARBA" id="ARBA00022670"/>
    </source>
</evidence>
<dbReference type="Proteomes" id="UP000324897">
    <property type="component" value="Unassembled WGS sequence"/>
</dbReference>
<feature type="compositionally biased region" description="Pro residues" evidence="4">
    <location>
        <begin position="579"/>
        <end position="595"/>
    </location>
</feature>
<evidence type="ECO:0000256" key="3">
    <source>
        <dbReference type="ARBA" id="ARBA00022801"/>
    </source>
</evidence>
<feature type="compositionally biased region" description="Low complexity" evidence="4">
    <location>
        <begin position="632"/>
        <end position="642"/>
    </location>
</feature>
<dbReference type="InterPro" id="IPR051708">
    <property type="entry name" value="Plant_Aspart_Prot_A1"/>
</dbReference>
<dbReference type="InterPro" id="IPR034161">
    <property type="entry name" value="Pepsin-like_plant"/>
</dbReference>
<dbReference type="InterPro" id="IPR033121">
    <property type="entry name" value="PEPTIDASE_A1"/>
</dbReference>
<dbReference type="CDD" id="cd05476">
    <property type="entry name" value="pepsin_A_like_plant"/>
    <property type="match status" value="1"/>
</dbReference>
<feature type="region of interest" description="Disordered" evidence="4">
    <location>
        <begin position="565"/>
        <end position="668"/>
    </location>
</feature>
<organism evidence="7 8">
    <name type="scientific">Eragrostis curvula</name>
    <name type="common">weeping love grass</name>
    <dbReference type="NCBI Taxonomy" id="38414"/>
    <lineage>
        <taxon>Eukaryota</taxon>
        <taxon>Viridiplantae</taxon>
        <taxon>Streptophyta</taxon>
        <taxon>Embryophyta</taxon>
        <taxon>Tracheophyta</taxon>
        <taxon>Spermatophyta</taxon>
        <taxon>Magnoliopsida</taxon>
        <taxon>Liliopsida</taxon>
        <taxon>Poales</taxon>
        <taxon>Poaceae</taxon>
        <taxon>PACMAD clade</taxon>
        <taxon>Chloridoideae</taxon>
        <taxon>Eragrostideae</taxon>
        <taxon>Eragrostidinae</taxon>
        <taxon>Eragrostis</taxon>
    </lineage>
</organism>
<dbReference type="Pfam" id="PF14543">
    <property type="entry name" value="TAXi_N"/>
    <property type="match status" value="1"/>
</dbReference>
<protein>
    <recommendedName>
        <fullName evidence="6">Peptidase A1 domain-containing protein</fullName>
    </recommendedName>
</protein>